<evidence type="ECO:0000256" key="6">
    <source>
        <dbReference type="ARBA" id="ARBA00022801"/>
    </source>
</evidence>
<dbReference type="PANTHER" id="PTHR22930">
    <property type="match status" value="1"/>
</dbReference>
<evidence type="ECO:0000256" key="7">
    <source>
        <dbReference type="ARBA" id="ARBA00023242"/>
    </source>
</evidence>
<evidence type="ECO:0000313" key="9">
    <source>
        <dbReference type="EMBL" id="KAL3684836.1"/>
    </source>
</evidence>
<sequence length="260" mass="29373">MATNNAIINSAYVMVHNCLACTLEPREVEWWALHRSTSWFDTYYCSHIRIWAPPGVNLAVDYCNRKGFHSLKFQAIVDADGAFLDFFAGMTGSCDDLRVLRCSMLYSRLDFGEVLAGPEITLPSGFRLRPYLLGDAGYICEPWSMTPAVLTPRSPPQMAVYNEAQIQGQLVVEQAFGRLKKRFRILDTGVQSDITWAPHMVMVWCAVHNFLLKCEDGYDPDETVADELSNGPADQRVRSRDAAYADRVREELATYLCLIP</sequence>
<feature type="domain" description="DDE Tnp4" evidence="8">
    <location>
        <begin position="44"/>
        <end position="209"/>
    </location>
</feature>
<proteinExistence type="inferred from homology"/>
<dbReference type="GO" id="GO:0005634">
    <property type="term" value="C:nucleus"/>
    <property type="evidence" value="ECO:0007669"/>
    <property type="project" value="UniProtKB-SubCell"/>
</dbReference>
<keyword evidence="5" id="KW-0479">Metal-binding</keyword>
<keyword evidence="10" id="KW-1185">Reference proteome</keyword>
<dbReference type="PANTHER" id="PTHR22930:SF287">
    <property type="entry name" value="NUCLEASE HARBI1 ISOFORM X1"/>
    <property type="match status" value="1"/>
</dbReference>
<accession>A0ABD3H454</accession>
<protein>
    <recommendedName>
        <fullName evidence="8">DDE Tnp4 domain-containing protein</fullName>
    </recommendedName>
</protein>
<dbReference type="GO" id="GO:0016787">
    <property type="term" value="F:hydrolase activity"/>
    <property type="evidence" value="ECO:0007669"/>
    <property type="project" value="UniProtKB-KW"/>
</dbReference>
<comment type="subcellular location">
    <subcellularLocation>
        <location evidence="2">Nucleus</location>
    </subcellularLocation>
</comment>
<comment type="similarity">
    <text evidence="3">Belongs to the HARBI1 family.</text>
</comment>
<organism evidence="9 10">
    <name type="scientific">Riccia sorocarpa</name>
    <dbReference type="NCBI Taxonomy" id="122646"/>
    <lineage>
        <taxon>Eukaryota</taxon>
        <taxon>Viridiplantae</taxon>
        <taxon>Streptophyta</taxon>
        <taxon>Embryophyta</taxon>
        <taxon>Marchantiophyta</taxon>
        <taxon>Marchantiopsida</taxon>
        <taxon>Marchantiidae</taxon>
        <taxon>Marchantiales</taxon>
        <taxon>Ricciaceae</taxon>
        <taxon>Riccia</taxon>
    </lineage>
</organism>
<name>A0ABD3H454_9MARC</name>
<evidence type="ECO:0000313" key="10">
    <source>
        <dbReference type="Proteomes" id="UP001633002"/>
    </source>
</evidence>
<keyword evidence="7" id="KW-0539">Nucleus</keyword>
<evidence type="ECO:0000256" key="3">
    <source>
        <dbReference type="ARBA" id="ARBA00006958"/>
    </source>
</evidence>
<dbReference type="Proteomes" id="UP001633002">
    <property type="component" value="Unassembled WGS sequence"/>
</dbReference>
<dbReference type="InterPro" id="IPR027806">
    <property type="entry name" value="HARBI1_dom"/>
</dbReference>
<keyword evidence="4" id="KW-0540">Nuclease</keyword>
<evidence type="ECO:0000256" key="1">
    <source>
        <dbReference type="ARBA" id="ARBA00001968"/>
    </source>
</evidence>
<dbReference type="InterPro" id="IPR045249">
    <property type="entry name" value="HARBI1-like"/>
</dbReference>
<comment type="cofactor">
    <cofactor evidence="1">
        <name>a divalent metal cation</name>
        <dbReference type="ChEBI" id="CHEBI:60240"/>
    </cofactor>
</comment>
<dbReference type="GO" id="GO:0046872">
    <property type="term" value="F:metal ion binding"/>
    <property type="evidence" value="ECO:0007669"/>
    <property type="project" value="UniProtKB-KW"/>
</dbReference>
<evidence type="ECO:0000259" key="8">
    <source>
        <dbReference type="Pfam" id="PF13359"/>
    </source>
</evidence>
<dbReference type="GO" id="GO:0004518">
    <property type="term" value="F:nuclease activity"/>
    <property type="evidence" value="ECO:0007669"/>
    <property type="project" value="UniProtKB-KW"/>
</dbReference>
<evidence type="ECO:0000256" key="4">
    <source>
        <dbReference type="ARBA" id="ARBA00022722"/>
    </source>
</evidence>
<evidence type="ECO:0000256" key="2">
    <source>
        <dbReference type="ARBA" id="ARBA00004123"/>
    </source>
</evidence>
<dbReference type="Pfam" id="PF13359">
    <property type="entry name" value="DDE_Tnp_4"/>
    <property type="match status" value="1"/>
</dbReference>
<keyword evidence="6" id="KW-0378">Hydrolase</keyword>
<comment type="caution">
    <text evidence="9">The sequence shown here is derived from an EMBL/GenBank/DDBJ whole genome shotgun (WGS) entry which is preliminary data.</text>
</comment>
<gene>
    <name evidence="9" type="ORF">R1sor_002858</name>
</gene>
<dbReference type="AlphaFoldDB" id="A0ABD3H454"/>
<dbReference type="EMBL" id="JBJQOH010000006">
    <property type="protein sequence ID" value="KAL3684836.1"/>
    <property type="molecule type" value="Genomic_DNA"/>
</dbReference>
<reference evidence="9 10" key="1">
    <citation type="submission" date="2024-09" db="EMBL/GenBank/DDBJ databases">
        <title>Chromosome-scale assembly of Riccia sorocarpa.</title>
        <authorList>
            <person name="Paukszto L."/>
        </authorList>
    </citation>
    <scope>NUCLEOTIDE SEQUENCE [LARGE SCALE GENOMIC DNA]</scope>
    <source>
        <strain evidence="9">LP-2024</strain>
        <tissue evidence="9">Aerial parts of the thallus</tissue>
    </source>
</reference>
<evidence type="ECO:0000256" key="5">
    <source>
        <dbReference type="ARBA" id="ARBA00022723"/>
    </source>
</evidence>